<evidence type="ECO:0000313" key="3">
    <source>
        <dbReference type="Proteomes" id="UP001363010"/>
    </source>
</evidence>
<evidence type="ECO:0000256" key="1">
    <source>
        <dbReference type="SAM" id="SignalP"/>
    </source>
</evidence>
<reference evidence="2 3" key="1">
    <citation type="submission" date="2024-03" db="EMBL/GenBank/DDBJ databases">
        <title>Novel species of the genus Variovorax.</title>
        <authorList>
            <person name="Liu Q."/>
            <person name="Xin Y.-H."/>
        </authorList>
    </citation>
    <scope>NUCLEOTIDE SEQUENCE [LARGE SCALE GENOMIC DNA]</scope>
    <source>
        <strain evidence="2 3">KACC 18501</strain>
    </source>
</reference>
<feature type="signal peptide" evidence="1">
    <location>
        <begin position="1"/>
        <end position="25"/>
    </location>
</feature>
<keyword evidence="1" id="KW-0732">Signal</keyword>
<protein>
    <submittedName>
        <fullName evidence="2">TorF family putative porin</fullName>
    </submittedName>
</protein>
<proteinExistence type="predicted"/>
<accession>A0ABU8W5W6</accession>
<dbReference type="InterPro" id="IPR010239">
    <property type="entry name" value="CHP02001"/>
</dbReference>
<organism evidence="2 3">
    <name type="scientific">Variovorax humicola</name>
    <dbReference type="NCBI Taxonomy" id="1769758"/>
    <lineage>
        <taxon>Bacteria</taxon>
        <taxon>Pseudomonadati</taxon>
        <taxon>Pseudomonadota</taxon>
        <taxon>Betaproteobacteria</taxon>
        <taxon>Burkholderiales</taxon>
        <taxon>Comamonadaceae</taxon>
        <taxon>Variovorax</taxon>
    </lineage>
</organism>
<sequence>MMHRNTAKALVALAATLAASSAAFAQSTPAADSAAAAPAAPAPVVSPITANVSLTTNYKFRGQDQDMIGSGFNSPVKTSWFKPAIQGGFDYAHESGFYVGNWNSSVNWLPGNSIESDFYGGYKFKAGPVDLDFGVLQYYYSGNTAGNTTELYGSATWSDEAIGGFTAKYSTTVSKDYFNYAGAKAGSGLKGTNTGYLNLSYSKTVLTSLTLKAAVGYTFMSADIRSLGFKNYLDYNVGASWDFGGGLALAGSVQGANQQSAYAVPNHPGFDLGFGPIGASTYSPNKARFIVTLTKTL</sequence>
<dbReference type="Pfam" id="PF09694">
    <property type="entry name" value="Gcw_chp"/>
    <property type="match status" value="1"/>
</dbReference>
<feature type="chain" id="PRO_5045373630" evidence="1">
    <location>
        <begin position="26"/>
        <end position="297"/>
    </location>
</feature>
<dbReference type="NCBIfam" id="TIGR02001">
    <property type="entry name" value="gcw_chp"/>
    <property type="match status" value="1"/>
</dbReference>
<name>A0ABU8W5W6_9BURK</name>
<dbReference type="EMBL" id="JBBKZV010000022">
    <property type="protein sequence ID" value="MEJ8825398.1"/>
    <property type="molecule type" value="Genomic_DNA"/>
</dbReference>
<comment type="caution">
    <text evidence="2">The sequence shown here is derived from an EMBL/GenBank/DDBJ whole genome shotgun (WGS) entry which is preliminary data.</text>
</comment>
<dbReference type="RefSeq" id="WP_340366431.1">
    <property type="nucleotide sequence ID" value="NZ_JBBKZV010000022.1"/>
</dbReference>
<gene>
    <name evidence="2" type="ORF">WKW80_25810</name>
</gene>
<dbReference type="Proteomes" id="UP001363010">
    <property type="component" value="Unassembled WGS sequence"/>
</dbReference>
<evidence type="ECO:0000313" key="2">
    <source>
        <dbReference type="EMBL" id="MEJ8825398.1"/>
    </source>
</evidence>
<keyword evidence="3" id="KW-1185">Reference proteome</keyword>